<evidence type="ECO:0000256" key="1">
    <source>
        <dbReference type="SAM" id="MobiDB-lite"/>
    </source>
</evidence>
<reference evidence="2" key="1">
    <citation type="submission" date="2013-04" db="EMBL/GenBank/DDBJ databases">
        <authorList>
            <person name="Carlson J."/>
            <person name="Booth B."/>
            <person name="Frise E."/>
            <person name="Park S."/>
            <person name="Wan K."/>
            <person name="Yu C."/>
            <person name="Celniker S."/>
        </authorList>
    </citation>
    <scope>NUCLEOTIDE SEQUENCE</scope>
</reference>
<dbReference type="ExpressionAtlas" id="N0A8E1">
    <property type="expression patterns" value="baseline and differential"/>
</dbReference>
<evidence type="ECO:0000313" key="2">
    <source>
        <dbReference type="EMBL" id="AGK43560.1"/>
    </source>
</evidence>
<feature type="region of interest" description="Disordered" evidence="1">
    <location>
        <begin position="44"/>
        <end position="66"/>
    </location>
</feature>
<organism evidence="2">
    <name type="scientific">Drosophila melanogaster</name>
    <name type="common">Fruit fly</name>
    <dbReference type="NCBI Taxonomy" id="7227"/>
    <lineage>
        <taxon>Eukaryota</taxon>
        <taxon>Metazoa</taxon>
        <taxon>Ecdysozoa</taxon>
        <taxon>Arthropoda</taxon>
        <taxon>Hexapoda</taxon>
        <taxon>Insecta</taxon>
        <taxon>Pterygota</taxon>
        <taxon>Neoptera</taxon>
        <taxon>Endopterygota</taxon>
        <taxon>Diptera</taxon>
        <taxon>Brachycera</taxon>
        <taxon>Muscomorpha</taxon>
        <taxon>Ephydroidea</taxon>
        <taxon>Drosophilidae</taxon>
        <taxon>Drosophila</taxon>
        <taxon>Sophophora</taxon>
    </lineage>
</organism>
<dbReference type="HOGENOM" id="CLU_239915_0_0_1"/>
<dbReference type="EMBL" id="BT150071">
    <property type="protein sequence ID" value="AGK43560.1"/>
    <property type="molecule type" value="mRNA"/>
</dbReference>
<dbReference type="VEuPathDB" id="VectorBase:FBgn0261238"/>
<dbReference type="Bgee" id="FBgn0261238">
    <property type="expression patterns" value="Expressed in adult differentiating enterocyte in digestive tract and 261 other cell types or tissues"/>
</dbReference>
<accession>N0A8E1</accession>
<gene>
    <name evidence="2" type="primary">Alh-RI</name>
</gene>
<proteinExistence type="evidence at transcript level"/>
<dbReference type="OrthoDB" id="20839at2759"/>
<name>N0A8E1_DROME</name>
<sequence length="80" mass="9088">MFQAQASANQKPTKFQINTKFLRKPRNKLLKMLPTAAALAPGAATTEFKQQEEQLQQPQMFNDDSNAKFKDFSIDSLLNK</sequence>
<dbReference type="AlphaFoldDB" id="N0A8E1"/>
<protein>
    <submittedName>
        <fullName evidence="2">FI20819p1</fullName>
    </submittedName>
</protein>